<gene>
    <name evidence="2" type="ORF">P879_05823</name>
</gene>
<protein>
    <submittedName>
        <fullName evidence="2">Uncharacterized protein</fullName>
    </submittedName>
</protein>
<evidence type="ECO:0000313" key="2">
    <source>
        <dbReference type="EMBL" id="KAF8567533.1"/>
    </source>
</evidence>
<feature type="compositionally biased region" description="Polar residues" evidence="1">
    <location>
        <begin position="238"/>
        <end position="250"/>
    </location>
</feature>
<proteinExistence type="predicted"/>
<comment type="caution">
    <text evidence="2">The sequence shown here is derived from an EMBL/GenBank/DDBJ whole genome shotgun (WGS) entry which is preliminary data.</text>
</comment>
<sequence>MKSQSASRMPSTQTAVIPSQNIGLEFITSFSHGRQHEKLDPSRLNQSLSKTDPPSFIGHGAASGDNRGKAASLPRHSSAHQLPTKSPTGSSLNRPKRMLKSINITKDNSGSRQSSSQAVHRLFCRGLASPLPTTLHVNEHGQIEIQRLTAAYSAGRVDRRKETRDITQEVLFKPMLSRFGLSAAHKFNPIAVDRSNNNVEPLEPISSVPYRHFNGTMLKTNTSLSWYEGTSDGLEETPQIQSAGETSKSRTLLHIPQPYPQTRPNCTTTLAYHKPTLSKSTPHTEATEAPEQSTPSRTIQ</sequence>
<feature type="region of interest" description="Disordered" evidence="1">
    <location>
        <begin position="230"/>
        <end position="250"/>
    </location>
</feature>
<dbReference type="Proteomes" id="UP000699462">
    <property type="component" value="Unassembled WGS sequence"/>
</dbReference>
<dbReference type="EMBL" id="JTDF01003747">
    <property type="protein sequence ID" value="KAF8567533.1"/>
    <property type="molecule type" value="Genomic_DNA"/>
</dbReference>
<feature type="compositionally biased region" description="Polar residues" evidence="1">
    <location>
        <begin position="277"/>
        <end position="300"/>
    </location>
</feature>
<keyword evidence="3" id="KW-1185">Reference proteome</keyword>
<accession>A0A8T0DI40</accession>
<feature type="region of interest" description="Disordered" evidence="1">
    <location>
        <begin position="275"/>
        <end position="300"/>
    </location>
</feature>
<feature type="compositionally biased region" description="Polar residues" evidence="1">
    <location>
        <begin position="79"/>
        <end position="93"/>
    </location>
</feature>
<dbReference type="AlphaFoldDB" id="A0A8T0DI40"/>
<evidence type="ECO:0000313" key="3">
    <source>
        <dbReference type="Proteomes" id="UP000699462"/>
    </source>
</evidence>
<name>A0A8T0DI40_9TREM</name>
<feature type="compositionally biased region" description="Polar residues" evidence="1">
    <location>
        <begin position="43"/>
        <end position="52"/>
    </location>
</feature>
<organism evidence="2 3">
    <name type="scientific">Paragonimus westermani</name>
    <dbReference type="NCBI Taxonomy" id="34504"/>
    <lineage>
        <taxon>Eukaryota</taxon>
        <taxon>Metazoa</taxon>
        <taxon>Spiralia</taxon>
        <taxon>Lophotrochozoa</taxon>
        <taxon>Platyhelminthes</taxon>
        <taxon>Trematoda</taxon>
        <taxon>Digenea</taxon>
        <taxon>Plagiorchiida</taxon>
        <taxon>Troglotremata</taxon>
        <taxon>Troglotrematidae</taxon>
        <taxon>Paragonimus</taxon>
    </lineage>
</organism>
<feature type="region of interest" description="Disordered" evidence="1">
    <location>
        <begin position="28"/>
        <end position="96"/>
    </location>
</feature>
<evidence type="ECO:0000256" key="1">
    <source>
        <dbReference type="SAM" id="MobiDB-lite"/>
    </source>
</evidence>
<feature type="region of interest" description="Disordered" evidence="1">
    <location>
        <begin position="1"/>
        <end position="20"/>
    </location>
</feature>
<reference evidence="2 3" key="1">
    <citation type="submission" date="2019-07" db="EMBL/GenBank/DDBJ databases">
        <title>Annotation for the trematode Paragonimus westermani.</title>
        <authorList>
            <person name="Choi Y.-J."/>
        </authorList>
    </citation>
    <scope>NUCLEOTIDE SEQUENCE [LARGE SCALE GENOMIC DNA]</scope>
    <source>
        <strain evidence="2">180907_Pwestermani</strain>
    </source>
</reference>